<accession>A0AAF3EN14</accession>
<evidence type="ECO:0000313" key="8">
    <source>
        <dbReference type="Proteomes" id="UP000887575"/>
    </source>
</evidence>
<dbReference type="Gene3D" id="3.10.100.10">
    <property type="entry name" value="Mannose-Binding Protein A, subunit A"/>
    <property type="match status" value="1"/>
</dbReference>
<organism evidence="8 9">
    <name type="scientific">Mesorhabditis belari</name>
    <dbReference type="NCBI Taxonomy" id="2138241"/>
    <lineage>
        <taxon>Eukaryota</taxon>
        <taxon>Metazoa</taxon>
        <taxon>Ecdysozoa</taxon>
        <taxon>Nematoda</taxon>
        <taxon>Chromadorea</taxon>
        <taxon>Rhabditida</taxon>
        <taxon>Rhabditina</taxon>
        <taxon>Rhabditomorpha</taxon>
        <taxon>Rhabditoidea</taxon>
        <taxon>Rhabditidae</taxon>
        <taxon>Mesorhabditinae</taxon>
        <taxon>Mesorhabditis</taxon>
    </lineage>
</organism>
<feature type="transmembrane region" description="Helical" evidence="5">
    <location>
        <begin position="342"/>
        <end position="375"/>
    </location>
</feature>
<dbReference type="Gene3D" id="1.20.58.390">
    <property type="entry name" value="Neurotransmitter-gated ion-channel transmembrane domain"/>
    <property type="match status" value="1"/>
</dbReference>
<dbReference type="InterPro" id="IPR006202">
    <property type="entry name" value="Neur_chan_lig-bd"/>
</dbReference>
<dbReference type="AlphaFoldDB" id="A0AAF3EN14"/>
<evidence type="ECO:0000256" key="3">
    <source>
        <dbReference type="ARBA" id="ARBA00022989"/>
    </source>
</evidence>
<dbReference type="InterPro" id="IPR016187">
    <property type="entry name" value="CTDL_fold"/>
</dbReference>
<dbReference type="InterPro" id="IPR006201">
    <property type="entry name" value="Neur_channel"/>
</dbReference>
<evidence type="ECO:0000256" key="4">
    <source>
        <dbReference type="ARBA" id="ARBA00023136"/>
    </source>
</evidence>
<dbReference type="InterPro" id="IPR001304">
    <property type="entry name" value="C-type_lectin-like"/>
</dbReference>
<evidence type="ECO:0000256" key="2">
    <source>
        <dbReference type="ARBA" id="ARBA00022692"/>
    </source>
</evidence>
<sequence length="425" mass="47364">MLINKTFAFFFVLFAAQCLCAESAVNGTCSGAFWKYNEFCDCCLKLVDGTTYDVAKADCVASGGKSLTIINDKENEGYFKFANQSGVPNAWIGLKMRNEHCESFFTFVVCYQWQWSDGGQVYKYANWGPAQPDNQTGDEFCFDHSPKWNDFRCNTFGLTIDEVAPDRFKQCWFYSNGTVVLDEAYNADLTCQINVGRFPFDTQVCPIQFAAPAYGWYRIDPKAELFTKYDKHMGVAQGNGEVVITKVSLQEMMINGTNSEGNMNAIGFAVEIKREPSFYIYVIVIPCFLLTFLSVIGCFWTANVKEEQLPKLSIALTSMMSMTTFVDMVSQQMPKTNHFPLLGIFVLICVFITSIGCVALCSIFSAILIGSFGILYPLVILSTTKPYQNYAMQRLFHIQPAKGDDSTLAAKNGPTSLTGAESTAV</sequence>
<dbReference type="SUPFAM" id="SSF56436">
    <property type="entry name" value="C-type lectin-like"/>
    <property type="match status" value="1"/>
</dbReference>
<dbReference type="GO" id="GO:0005230">
    <property type="term" value="F:extracellular ligand-gated monoatomic ion channel activity"/>
    <property type="evidence" value="ECO:0007669"/>
    <property type="project" value="InterPro"/>
</dbReference>
<dbReference type="InterPro" id="IPR036719">
    <property type="entry name" value="Neuro-gated_channel_TM_sf"/>
</dbReference>
<dbReference type="InterPro" id="IPR036734">
    <property type="entry name" value="Neur_chan_lig-bd_sf"/>
</dbReference>
<dbReference type="PANTHER" id="PTHR18945">
    <property type="entry name" value="NEUROTRANSMITTER GATED ION CHANNEL"/>
    <property type="match status" value="1"/>
</dbReference>
<dbReference type="InterPro" id="IPR038050">
    <property type="entry name" value="Neuro_actylchol_rec"/>
</dbReference>
<reference evidence="9" key="1">
    <citation type="submission" date="2024-02" db="UniProtKB">
        <authorList>
            <consortium name="WormBaseParasite"/>
        </authorList>
    </citation>
    <scope>IDENTIFICATION</scope>
</reference>
<dbReference type="Pfam" id="PF02931">
    <property type="entry name" value="Neur_chan_LBD"/>
    <property type="match status" value="1"/>
</dbReference>
<dbReference type="WBParaSite" id="MBELARI_LOCUS15429">
    <property type="protein sequence ID" value="MBELARI_LOCUS15429"/>
    <property type="gene ID" value="MBELARI_LOCUS15429"/>
</dbReference>
<evidence type="ECO:0000256" key="6">
    <source>
        <dbReference type="SAM" id="SignalP"/>
    </source>
</evidence>
<feature type="domain" description="C-type lectin" evidence="7">
    <location>
        <begin position="39"/>
        <end position="154"/>
    </location>
</feature>
<dbReference type="SUPFAM" id="SSF63712">
    <property type="entry name" value="Nicotinic receptor ligand binding domain-like"/>
    <property type="match status" value="1"/>
</dbReference>
<dbReference type="CDD" id="cd19051">
    <property type="entry name" value="LGIC_TM_cation"/>
    <property type="match status" value="1"/>
</dbReference>
<feature type="signal peptide" evidence="6">
    <location>
        <begin position="1"/>
        <end position="23"/>
    </location>
</feature>
<evidence type="ECO:0000313" key="9">
    <source>
        <dbReference type="WBParaSite" id="MBELARI_LOCUS15429"/>
    </source>
</evidence>
<dbReference type="Pfam" id="PF00059">
    <property type="entry name" value="Lectin_C"/>
    <property type="match status" value="1"/>
</dbReference>
<evidence type="ECO:0000256" key="5">
    <source>
        <dbReference type="SAM" id="Phobius"/>
    </source>
</evidence>
<proteinExistence type="predicted"/>
<dbReference type="SUPFAM" id="SSF90112">
    <property type="entry name" value="Neurotransmitter-gated ion-channel transmembrane pore"/>
    <property type="match status" value="1"/>
</dbReference>
<feature type="chain" id="PRO_5042130433" description="C-type lectin domain-containing protein" evidence="6">
    <location>
        <begin position="24"/>
        <end position="425"/>
    </location>
</feature>
<dbReference type="GO" id="GO:0004888">
    <property type="term" value="F:transmembrane signaling receptor activity"/>
    <property type="evidence" value="ECO:0007669"/>
    <property type="project" value="InterPro"/>
</dbReference>
<dbReference type="PROSITE" id="PS50041">
    <property type="entry name" value="C_TYPE_LECTIN_2"/>
    <property type="match status" value="1"/>
</dbReference>
<keyword evidence="6" id="KW-0732">Signal</keyword>
<dbReference type="SMART" id="SM00034">
    <property type="entry name" value="CLECT"/>
    <property type="match status" value="1"/>
</dbReference>
<dbReference type="InterPro" id="IPR016186">
    <property type="entry name" value="C-type_lectin-like/link_sf"/>
</dbReference>
<dbReference type="CDD" id="cd00037">
    <property type="entry name" value="CLECT"/>
    <property type="match status" value="1"/>
</dbReference>
<dbReference type="GO" id="GO:0016020">
    <property type="term" value="C:membrane"/>
    <property type="evidence" value="ECO:0007669"/>
    <property type="project" value="UniProtKB-SubCell"/>
</dbReference>
<dbReference type="Proteomes" id="UP000887575">
    <property type="component" value="Unassembled WGS sequence"/>
</dbReference>
<dbReference type="Gene3D" id="2.70.170.10">
    <property type="entry name" value="Neurotransmitter-gated ion-channel ligand-binding domain"/>
    <property type="match status" value="1"/>
</dbReference>
<name>A0AAF3EN14_9BILA</name>
<feature type="transmembrane region" description="Helical" evidence="5">
    <location>
        <begin position="312"/>
        <end position="330"/>
    </location>
</feature>
<dbReference type="PROSITE" id="PS00236">
    <property type="entry name" value="NEUROTR_ION_CHANNEL"/>
    <property type="match status" value="1"/>
</dbReference>
<comment type="subcellular location">
    <subcellularLocation>
        <location evidence="1">Membrane</location>
        <topology evidence="1">Multi-pass membrane protein</topology>
    </subcellularLocation>
</comment>
<feature type="transmembrane region" description="Helical" evidence="5">
    <location>
        <begin position="278"/>
        <end position="300"/>
    </location>
</feature>
<keyword evidence="8" id="KW-1185">Reference proteome</keyword>
<evidence type="ECO:0000256" key="1">
    <source>
        <dbReference type="ARBA" id="ARBA00004141"/>
    </source>
</evidence>
<keyword evidence="3 5" id="KW-1133">Transmembrane helix</keyword>
<evidence type="ECO:0000259" key="7">
    <source>
        <dbReference type="PROSITE" id="PS50041"/>
    </source>
</evidence>
<dbReference type="InterPro" id="IPR018000">
    <property type="entry name" value="Neurotransmitter_ion_chnl_CS"/>
</dbReference>
<keyword evidence="4 5" id="KW-0472">Membrane</keyword>
<protein>
    <recommendedName>
        <fullName evidence="7">C-type lectin domain-containing protein</fullName>
    </recommendedName>
</protein>
<keyword evidence="2 5" id="KW-0812">Transmembrane</keyword>